<dbReference type="AlphaFoldDB" id="A2EU73"/>
<keyword evidence="3" id="KW-1185">Reference proteome</keyword>
<dbReference type="KEGG" id="tva:4761669"/>
<proteinExistence type="predicted"/>
<accession>A2EU73</accession>
<feature type="compositionally biased region" description="Polar residues" evidence="1">
    <location>
        <begin position="7"/>
        <end position="25"/>
    </location>
</feature>
<name>A2EU73_TRIV3</name>
<feature type="region of interest" description="Disordered" evidence="1">
    <location>
        <begin position="1"/>
        <end position="25"/>
    </location>
</feature>
<dbReference type="EMBL" id="DS113493">
    <property type="protein sequence ID" value="EAY03821.1"/>
    <property type="molecule type" value="Genomic_DNA"/>
</dbReference>
<reference evidence="2" key="2">
    <citation type="journal article" date="2007" name="Science">
        <title>Draft genome sequence of the sexually transmitted pathogen Trichomonas vaginalis.</title>
        <authorList>
            <person name="Carlton J.M."/>
            <person name="Hirt R.P."/>
            <person name="Silva J.C."/>
            <person name="Delcher A.L."/>
            <person name="Schatz M."/>
            <person name="Zhao Q."/>
            <person name="Wortman J.R."/>
            <person name="Bidwell S.L."/>
            <person name="Alsmark U.C.M."/>
            <person name="Besteiro S."/>
            <person name="Sicheritz-Ponten T."/>
            <person name="Noel C.J."/>
            <person name="Dacks J.B."/>
            <person name="Foster P.G."/>
            <person name="Simillion C."/>
            <person name="Van de Peer Y."/>
            <person name="Miranda-Saavedra D."/>
            <person name="Barton G.J."/>
            <person name="Westrop G.D."/>
            <person name="Mueller S."/>
            <person name="Dessi D."/>
            <person name="Fiori P.L."/>
            <person name="Ren Q."/>
            <person name="Paulsen I."/>
            <person name="Zhang H."/>
            <person name="Bastida-Corcuera F.D."/>
            <person name="Simoes-Barbosa A."/>
            <person name="Brown M.T."/>
            <person name="Hayes R.D."/>
            <person name="Mukherjee M."/>
            <person name="Okumura C.Y."/>
            <person name="Schneider R."/>
            <person name="Smith A.J."/>
            <person name="Vanacova S."/>
            <person name="Villalvazo M."/>
            <person name="Haas B.J."/>
            <person name="Pertea M."/>
            <person name="Feldblyum T.V."/>
            <person name="Utterback T.R."/>
            <person name="Shu C.L."/>
            <person name="Osoegawa K."/>
            <person name="de Jong P.J."/>
            <person name="Hrdy I."/>
            <person name="Horvathova L."/>
            <person name="Zubacova Z."/>
            <person name="Dolezal P."/>
            <person name="Malik S.B."/>
            <person name="Logsdon J.M. Jr."/>
            <person name="Henze K."/>
            <person name="Gupta A."/>
            <person name="Wang C.C."/>
            <person name="Dunne R.L."/>
            <person name="Upcroft J.A."/>
            <person name="Upcroft P."/>
            <person name="White O."/>
            <person name="Salzberg S.L."/>
            <person name="Tang P."/>
            <person name="Chiu C.-H."/>
            <person name="Lee Y.-S."/>
            <person name="Embley T.M."/>
            <person name="Coombs G.H."/>
            <person name="Mottram J.C."/>
            <person name="Tachezy J."/>
            <person name="Fraser-Liggett C.M."/>
            <person name="Johnson P.J."/>
        </authorList>
    </citation>
    <scope>NUCLEOTIDE SEQUENCE [LARGE SCALE GENOMIC DNA]</scope>
    <source>
        <strain evidence="2">G3</strain>
    </source>
</reference>
<gene>
    <name evidence="2" type="ORF">TVAG_454600</name>
</gene>
<sequence>MDLGNEPNVTTVHITNPGASSSSTNLQSEDEVFSIQDLLNVNIADRDTYLSVCATLLNYDNLTSINDDKIEIFYERSRDLSDLEVALYSLKVITKFNACNPDVSLSYYDNFEDFAHFTDFFDLSKDVFSYSEFTDIMKDYLVEFILGSSQSLNILCNIDFFRSFYSSFYDKIKFQRVSQQEIENLLDVNDAIFKIAQKDFYRSIKFEYFIITFGELYDSFSGDNLERISGQIAIYIANKKELAQTLHLLGEKSNIYDVMLGFYERMTDLQKICVSKIIKFLSQTYCDLPFCNLPEEQYNIIKDALSQFVQRFPDQWIEARFQNSPIKAQLNFLKSIYFLTVNNYAFVAAFIGSGFYQISLQMLFEGTNKQKLYSACIIAAYLKSFTNVAGIIDNVCENHLIKEIFEVTYGTKKFPDVLYIIIGILLDISSQIPEKMKDIVQNNFSEDEMFMLDLFINSNDEPTISRRIALHLVNIVEQYLE</sequence>
<evidence type="ECO:0000256" key="1">
    <source>
        <dbReference type="SAM" id="MobiDB-lite"/>
    </source>
</evidence>
<dbReference type="Proteomes" id="UP000001542">
    <property type="component" value="Unassembled WGS sequence"/>
</dbReference>
<evidence type="ECO:0000313" key="2">
    <source>
        <dbReference type="EMBL" id="EAY03821.1"/>
    </source>
</evidence>
<organism evidence="2 3">
    <name type="scientific">Trichomonas vaginalis (strain ATCC PRA-98 / G3)</name>
    <dbReference type="NCBI Taxonomy" id="412133"/>
    <lineage>
        <taxon>Eukaryota</taxon>
        <taxon>Metamonada</taxon>
        <taxon>Parabasalia</taxon>
        <taxon>Trichomonadida</taxon>
        <taxon>Trichomonadidae</taxon>
        <taxon>Trichomonas</taxon>
    </lineage>
</organism>
<dbReference type="VEuPathDB" id="TrichDB:TVAG_454600"/>
<reference evidence="2" key="1">
    <citation type="submission" date="2006-10" db="EMBL/GenBank/DDBJ databases">
        <authorList>
            <person name="Amadeo P."/>
            <person name="Zhao Q."/>
            <person name="Wortman J."/>
            <person name="Fraser-Liggett C."/>
            <person name="Carlton J."/>
        </authorList>
    </citation>
    <scope>NUCLEOTIDE SEQUENCE</scope>
    <source>
        <strain evidence="2">G3</strain>
    </source>
</reference>
<dbReference type="InParanoid" id="A2EU73"/>
<protein>
    <submittedName>
        <fullName evidence="2">Uncharacterized protein</fullName>
    </submittedName>
</protein>
<evidence type="ECO:0000313" key="3">
    <source>
        <dbReference type="Proteomes" id="UP000001542"/>
    </source>
</evidence>
<dbReference type="VEuPathDB" id="TrichDB:TVAGG3_0231390"/>
<dbReference type="RefSeq" id="XP_001316044.1">
    <property type="nucleotide sequence ID" value="XM_001316009.1"/>
</dbReference>